<dbReference type="GO" id="GO:0017168">
    <property type="term" value="F:5-oxoprolinase (ATP-hydrolyzing) activity"/>
    <property type="evidence" value="ECO:0007669"/>
    <property type="project" value="TreeGrafter"/>
</dbReference>
<dbReference type="EMBL" id="FWFO01000003">
    <property type="protein sequence ID" value="SLN63486.1"/>
    <property type="molecule type" value="Genomic_DNA"/>
</dbReference>
<protein>
    <submittedName>
        <fullName evidence="4">Acetophenone carboxylase gamma subunit</fullName>
        <ecNumber evidence="4">6.4.1.8</ecNumber>
    </submittedName>
</protein>
<name>A0A1Y5TM15_9RHOB</name>
<evidence type="ECO:0000259" key="1">
    <source>
        <dbReference type="Pfam" id="PF01968"/>
    </source>
</evidence>
<dbReference type="GO" id="GO:0005829">
    <property type="term" value="C:cytosol"/>
    <property type="evidence" value="ECO:0007669"/>
    <property type="project" value="TreeGrafter"/>
</dbReference>
<dbReference type="GO" id="GO:0016874">
    <property type="term" value="F:ligase activity"/>
    <property type="evidence" value="ECO:0007669"/>
    <property type="project" value="UniProtKB-KW"/>
</dbReference>
<gene>
    <name evidence="4" type="primary">apc3_2</name>
    <name evidence="4" type="ORF">TRL7639_03573</name>
</gene>
<keyword evidence="4" id="KW-0436">Ligase</keyword>
<feature type="domain" description="Hydantoinase A/oxoprolinase" evidence="1">
    <location>
        <begin position="207"/>
        <end position="502"/>
    </location>
</feature>
<keyword evidence="5" id="KW-1185">Reference proteome</keyword>
<dbReference type="EC" id="6.4.1.8" evidence="4"/>
<dbReference type="SUPFAM" id="SSF53067">
    <property type="entry name" value="Actin-like ATPase domain"/>
    <property type="match status" value="1"/>
</dbReference>
<dbReference type="Pfam" id="PF01968">
    <property type="entry name" value="Hydantoinase_A"/>
    <property type="match status" value="1"/>
</dbReference>
<dbReference type="PANTHER" id="PTHR11365:SF23">
    <property type="entry name" value="HYPOTHETICAL 5-OXOPROLINASE (EUROFUNG)-RELATED"/>
    <property type="match status" value="1"/>
</dbReference>
<dbReference type="OrthoDB" id="9759608at2"/>
<feature type="domain" description="Acetophenone carboxylase-like C-terminal" evidence="3">
    <location>
        <begin position="534"/>
        <end position="685"/>
    </location>
</feature>
<dbReference type="Pfam" id="PF05378">
    <property type="entry name" value="Hydant_A_N"/>
    <property type="match status" value="1"/>
</dbReference>
<dbReference type="InterPro" id="IPR043129">
    <property type="entry name" value="ATPase_NBD"/>
</dbReference>
<evidence type="ECO:0000259" key="2">
    <source>
        <dbReference type="Pfam" id="PF05378"/>
    </source>
</evidence>
<proteinExistence type="predicted"/>
<accession>A0A1Y5TM15</accession>
<evidence type="ECO:0000313" key="5">
    <source>
        <dbReference type="Proteomes" id="UP000193077"/>
    </source>
</evidence>
<dbReference type="GO" id="GO:0006749">
    <property type="term" value="P:glutathione metabolic process"/>
    <property type="evidence" value="ECO:0007669"/>
    <property type="project" value="TreeGrafter"/>
</dbReference>
<dbReference type="PANTHER" id="PTHR11365">
    <property type="entry name" value="5-OXOPROLINASE RELATED"/>
    <property type="match status" value="1"/>
</dbReference>
<dbReference type="Proteomes" id="UP000193077">
    <property type="component" value="Unassembled WGS sequence"/>
</dbReference>
<dbReference type="InterPro" id="IPR049517">
    <property type="entry name" value="ACX-like_C"/>
</dbReference>
<evidence type="ECO:0000259" key="3">
    <source>
        <dbReference type="Pfam" id="PF19278"/>
    </source>
</evidence>
<feature type="domain" description="Hydantoinase/oxoprolinase N-terminal" evidence="2">
    <location>
        <begin position="8"/>
        <end position="184"/>
    </location>
</feature>
<evidence type="ECO:0000313" key="4">
    <source>
        <dbReference type="EMBL" id="SLN63486.1"/>
    </source>
</evidence>
<dbReference type="RefSeq" id="WP_085797208.1">
    <property type="nucleotide sequence ID" value="NZ_FWFO01000003.1"/>
</dbReference>
<dbReference type="InterPro" id="IPR002821">
    <property type="entry name" value="Hydantoinase_A"/>
</dbReference>
<dbReference type="InterPro" id="IPR008040">
    <property type="entry name" value="Hydant_A_N"/>
</dbReference>
<organism evidence="4 5">
    <name type="scientific">Falsiruegeria litorea R37</name>
    <dbReference type="NCBI Taxonomy" id="1200284"/>
    <lineage>
        <taxon>Bacteria</taxon>
        <taxon>Pseudomonadati</taxon>
        <taxon>Pseudomonadota</taxon>
        <taxon>Alphaproteobacteria</taxon>
        <taxon>Rhodobacterales</taxon>
        <taxon>Roseobacteraceae</taxon>
        <taxon>Falsiruegeria</taxon>
    </lineage>
</organism>
<dbReference type="Pfam" id="PF19278">
    <property type="entry name" value="Hydant_A_C"/>
    <property type="match status" value="1"/>
</dbReference>
<dbReference type="InterPro" id="IPR045079">
    <property type="entry name" value="Oxoprolinase-like"/>
</dbReference>
<reference evidence="4 5" key="1">
    <citation type="submission" date="2017-03" db="EMBL/GenBank/DDBJ databases">
        <authorList>
            <person name="Afonso C.L."/>
            <person name="Miller P.J."/>
            <person name="Scott M.A."/>
            <person name="Spackman E."/>
            <person name="Goraichik I."/>
            <person name="Dimitrov K.M."/>
            <person name="Suarez D.L."/>
            <person name="Swayne D.E."/>
        </authorList>
    </citation>
    <scope>NUCLEOTIDE SEQUENCE [LARGE SCALE GENOMIC DNA]</scope>
    <source>
        <strain evidence="4 5">CECT 7639</strain>
    </source>
</reference>
<sequence length="713" mass="75583">MTATDMLRLAIDIGGTFTDTVLVEGEDTILSSTKTLTTHGNPADGAMEGAARVMVQSGRSLDQLTGFIHGTTLATNALIERRGATVATVTTEGFRDILEIAYERRYSQYDINLEKPDLLVPRERALTVRERMSADGAVLIQMQDTAINALLDDIDASGAEAVAICLMHSYANPTHERRLRDVLTSQRPNLTVSISSDVSPEAREFDRLCTTVANAYIQPLMESYLNRFVEQFAAEGVTCPILMMTAGGGMCTVETAARFPIRLVESGPAGGAILAARIAARAGIDQVLSFDVGGTTAKLCLIDNARPQTSRQFEIARAARFIKGSGMPVRIPVIEMIEIGAGGGSIAGVDRLGRLTVGPKSAGSEPGPVAFGRGGSEPTVTDSDITLGYIVPDTFAEGHISIDPEASKAALTKVIGTKLDTDAMGAADGVSRIVDESMASAGRMHAVESGKDLGPRTMIAFGGNGPLHATRVARSAGVSRIVIPPNPGVGSAVGFLFAPVSFEIVRSRYSLLNTLDLVGVNALFDEMIAEAKAVVAQGAGDRNTETRRSAFMRYNGQGHEIEIALPDRALEKGDLQPLTRAFEEEYRKQFSRPVPGMQIEILNWAVQVATPDEAVPPTLLMPDLRTVEPGETRLILCDVEGTMKQAGFVPRNSLSPGQRIAGPALITEPQTTTLVSADFSAHVDAIGNLVLIKNPASSEAVGESKADQKGGAA</sequence>
<dbReference type="AlphaFoldDB" id="A0A1Y5TM15"/>